<feature type="domain" description="YqcC-like" evidence="1">
    <location>
        <begin position="7"/>
        <end position="102"/>
    </location>
</feature>
<reference evidence="2 3" key="1">
    <citation type="submission" date="2021-06" db="EMBL/GenBank/DDBJ databases">
        <title>Bacterium isolated from marine sediment.</title>
        <authorList>
            <person name="Zhu K.-L."/>
            <person name="Du Z.-J."/>
            <person name="Liang Q.-Y."/>
        </authorList>
    </citation>
    <scope>NUCLEOTIDE SEQUENCE [LARGE SCALE GENOMIC DNA]</scope>
    <source>
        <strain evidence="2 3">A346</strain>
    </source>
</reference>
<name>A0ABS6MA28_9GAMM</name>
<protein>
    <submittedName>
        <fullName evidence="2">YqcC family protein</fullName>
    </submittedName>
</protein>
<evidence type="ECO:0000313" key="3">
    <source>
        <dbReference type="Proteomes" id="UP000755551"/>
    </source>
</evidence>
<gene>
    <name evidence="2" type="ORF">KTN04_07340</name>
</gene>
<dbReference type="Pfam" id="PF04287">
    <property type="entry name" value="DUF446"/>
    <property type="match status" value="1"/>
</dbReference>
<proteinExistence type="predicted"/>
<sequence>MSRHEQVSVLLIEIRNEMQAQNLWQSQPPEPAALASREPFCVDTLDFTEWVQWLLLPRLQELIERQLPLPQNSEIQPMAEEVFKPMPEDTDRLLALISQLDQALRVHH</sequence>
<dbReference type="EMBL" id="JAHQZT010000007">
    <property type="protein sequence ID" value="MBV0933147.1"/>
    <property type="molecule type" value="Genomic_DNA"/>
</dbReference>
<organism evidence="2 3">
    <name type="scientific">Marinobacterium weihaiense</name>
    <dbReference type="NCBI Taxonomy" id="2851016"/>
    <lineage>
        <taxon>Bacteria</taxon>
        <taxon>Pseudomonadati</taxon>
        <taxon>Pseudomonadota</taxon>
        <taxon>Gammaproteobacteria</taxon>
        <taxon>Oceanospirillales</taxon>
        <taxon>Oceanospirillaceae</taxon>
        <taxon>Marinobacterium</taxon>
    </lineage>
</organism>
<dbReference type="PANTHER" id="PTHR39586">
    <property type="entry name" value="CYTOPLASMIC PROTEIN-RELATED"/>
    <property type="match status" value="1"/>
</dbReference>
<accession>A0ABS6MA28</accession>
<comment type="caution">
    <text evidence="2">The sequence shown here is derived from an EMBL/GenBank/DDBJ whole genome shotgun (WGS) entry which is preliminary data.</text>
</comment>
<dbReference type="RefSeq" id="WP_217334569.1">
    <property type="nucleotide sequence ID" value="NZ_JAHQZT010000007.1"/>
</dbReference>
<dbReference type="PANTHER" id="PTHR39586:SF1">
    <property type="entry name" value="CYTOPLASMIC PROTEIN"/>
    <property type="match status" value="1"/>
</dbReference>
<dbReference type="Proteomes" id="UP000755551">
    <property type="component" value="Unassembled WGS sequence"/>
</dbReference>
<keyword evidence="3" id="KW-1185">Reference proteome</keyword>
<dbReference type="InterPro" id="IPR023376">
    <property type="entry name" value="YqcC-like_dom"/>
</dbReference>
<dbReference type="InterPro" id="IPR007384">
    <property type="entry name" value="UCP006257"/>
</dbReference>
<evidence type="ECO:0000313" key="2">
    <source>
        <dbReference type="EMBL" id="MBV0933147.1"/>
    </source>
</evidence>
<dbReference type="PIRSF" id="PIRSF006257">
    <property type="entry name" value="UCP006257"/>
    <property type="match status" value="1"/>
</dbReference>
<evidence type="ECO:0000259" key="1">
    <source>
        <dbReference type="Pfam" id="PF04287"/>
    </source>
</evidence>